<dbReference type="PANTHER" id="PTHR32282:SF33">
    <property type="entry name" value="PEPTIDOGLYCAN GLYCOSYLTRANSFERASE"/>
    <property type="match status" value="1"/>
</dbReference>
<evidence type="ECO:0000259" key="5">
    <source>
        <dbReference type="Pfam" id="PF00912"/>
    </source>
</evidence>
<feature type="region of interest" description="Disordered" evidence="2">
    <location>
        <begin position="703"/>
        <end position="726"/>
    </location>
</feature>
<accession>A0ABS6IDC3</accession>
<feature type="domain" description="Penicillin-binding protein transpeptidase" evidence="4">
    <location>
        <begin position="484"/>
        <end position="649"/>
    </location>
</feature>
<feature type="domain" description="Glycosyl transferase family 51" evidence="5">
    <location>
        <begin position="77"/>
        <end position="264"/>
    </location>
</feature>
<keyword evidence="3" id="KW-1133">Transmembrane helix</keyword>
<feature type="transmembrane region" description="Helical" evidence="3">
    <location>
        <begin position="14"/>
        <end position="37"/>
    </location>
</feature>
<evidence type="ECO:0000256" key="2">
    <source>
        <dbReference type="SAM" id="MobiDB-lite"/>
    </source>
</evidence>
<dbReference type="InterPro" id="IPR001264">
    <property type="entry name" value="Glyco_trans_51"/>
</dbReference>
<dbReference type="EMBL" id="JAHOPC010000014">
    <property type="protein sequence ID" value="MBU8868369.1"/>
    <property type="molecule type" value="Genomic_DNA"/>
</dbReference>
<evidence type="ECO:0000256" key="3">
    <source>
        <dbReference type="SAM" id="Phobius"/>
    </source>
</evidence>
<keyword evidence="7" id="KW-1185">Reference proteome</keyword>
<dbReference type="InterPro" id="IPR050396">
    <property type="entry name" value="Glycosyltr_51/Transpeptidase"/>
</dbReference>
<dbReference type="Pfam" id="PF00905">
    <property type="entry name" value="Transpeptidase"/>
    <property type="match status" value="1"/>
</dbReference>
<evidence type="ECO:0000313" key="6">
    <source>
        <dbReference type="EMBL" id="MBU8868369.1"/>
    </source>
</evidence>
<protein>
    <submittedName>
        <fullName evidence="6">Penicillin-binding protein</fullName>
    </submittedName>
</protein>
<evidence type="ECO:0000256" key="1">
    <source>
        <dbReference type="ARBA" id="ARBA00022679"/>
    </source>
</evidence>
<feature type="compositionally biased region" description="Pro residues" evidence="2">
    <location>
        <begin position="708"/>
        <end position="726"/>
    </location>
</feature>
<keyword evidence="3" id="KW-0472">Membrane</keyword>
<evidence type="ECO:0000259" key="4">
    <source>
        <dbReference type="Pfam" id="PF00905"/>
    </source>
</evidence>
<proteinExistence type="predicted"/>
<dbReference type="Pfam" id="PF00912">
    <property type="entry name" value="Transgly"/>
    <property type="match status" value="1"/>
</dbReference>
<sequence length="726" mass="77772">MARNKGPRLGLGKVLLRIFGFFFVSALCGVLICGFMVPVVQFTSTTMGGSIGFYESLPSQLDVNSPSLSSNIVTADGQHIATFYAENRVKVPLDQMSPFIRQAIIAIEDSRFYEHPGVDAQGIIRALTSNVTKGTRQGASTLTQQYVTNVLNESRLSQGRPEDVVLSGDKSLGDKLREIKLALELEKRFSKDQILEGYLNIVFFNRNAYGIEAASRYFFSTSAKDLTLPQAALLAGLVNGPSVYDPTTAPESAFNRRNLVLDRMLEQGKITQADHDTAVASPVELKITPSLQGCAGASIAIYFCDYVSHLIMNNEAYGATMEDRERLLYRGGLTITTTLDSRLQAAAQVQVDASAGANPDKWGAAMTTVQPGTGKILSMAQNTVFVPQDGKFDTQLNFSVDAKDENGLDLNGAGGFQPGSTMKPFIFAEWLNEGKSPTAVVDASRRVYPVGFPWRSSCGKVLGGYSTAQKAQNLGADDDLQNNDEGYYRPMPINYGLYNSINTATFATAAQLDFCGIQKMVDAVGLHSGLDNAPINMHQIGNLLGSIGVAPVVLASAYATFANDGTYCKPIAITDISDSQGRKYPAQTPQCKETVKPAVARGVTAVLQDVLKLGSGVYIEPKVQNQVPVAAKTGTSNNNGATWVAGFTTRLATASFFGDTSAGQQRAGQNVTINGKFYKSLDGYMIAGPQWANYMMQATALYPSGAFNPPPPPPSPGPSTSPAAPR</sequence>
<name>A0ABS6IDC3_9MICC</name>
<keyword evidence="3" id="KW-0812">Transmembrane</keyword>
<organism evidence="6 7">
    <name type="scientific">Paenarthrobacter aromaticivorans</name>
    <dbReference type="NCBI Taxonomy" id="2849150"/>
    <lineage>
        <taxon>Bacteria</taxon>
        <taxon>Bacillati</taxon>
        <taxon>Actinomycetota</taxon>
        <taxon>Actinomycetes</taxon>
        <taxon>Micrococcales</taxon>
        <taxon>Micrococcaceae</taxon>
        <taxon>Paenarthrobacter</taxon>
    </lineage>
</organism>
<reference evidence="6 7" key="1">
    <citation type="submission" date="2021-06" db="EMBL/GenBank/DDBJ databases">
        <authorList>
            <person name="Jeong J.W."/>
        </authorList>
    </citation>
    <scope>NUCLEOTIDE SEQUENCE [LARGE SCALE GENOMIC DNA]</scope>
    <source>
        <strain evidence="6 7">MMS21-TAE1-1</strain>
    </source>
</reference>
<dbReference type="PANTHER" id="PTHR32282">
    <property type="entry name" value="BINDING PROTEIN TRANSPEPTIDASE, PUTATIVE-RELATED"/>
    <property type="match status" value="1"/>
</dbReference>
<keyword evidence="1" id="KW-0808">Transferase</keyword>
<dbReference type="Proteomes" id="UP000824166">
    <property type="component" value="Unassembled WGS sequence"/>
</dbReference>
<gene>
    <name evidence="6" type="ORF">KSW38_18920</name>
</gene>
<dbReference type="InterPro" id="IPR001460">
    <property type="entry name" value="PCN-bd_Tpept"/>
</dbReference>
<evidence type="ECO:0000313" key="7">
    <source>
        <dbReference type="Proteomes" id="UP000824166"/>
    </source>
</evidence>
<comment type="caution">
    <text evidence="6">The sequence shown here is derived from an EMBL/GenBank/DDBJ whole genome shotgun (WGS) entry which is preliminary data.</text>
</comment>
<dbReference type="RefSeq" id="WP_216926492.1">
    <property type="nucleotide sequence ID" value="NZ_JAHOPC010000014.1"/>
</dbReference>